<accession>A0AAE6Q915</accession>
<sequence length="111" mass="13296">MFILNEIIEIKLQMINIFNIQIKYLQESDFTAIKDLQYIEQKLVFILDNKCKKIKHDIGIISLCKNQDIIELLKNVCLKYEEILDMRNKLFVMYDLNNKEQKVNTITQPLE</sequence>
<dbReference type="Proteomes" id="UP000422822">
    <property type="component" value="Chromosome"/>
</dbReference>
<dbReference type="RefSeq" id="WP_158406538.1">
    <property type="nucleotide sequence ID" value="NZ_CP033454.1"/>
</dbReference>
<gene>
    <name evidence="1" type="ORF">EDL80_02010</name>
</gene>
<protein>
    <submittedName>
        <fullName evidence="1">Uncharacterized protein</fullName>
    </submittedName>
</protein>
<evidence type="ECO:0000313" key="1">
    <source>
        <dbReference type="EMBL" id="QGR03361.1"/>
    </source>
</evidence>
<evidence type="ECO:0000313" key="2">
    <source>
        <dbReference type="Proteomes" id="UP000422822"/>
    </source>
</evidence>
<dbReference type="EMBL" id="CP033455">
    <property type="protein sequence ID" value="QGR03361.1"/>
    <property type="molecule type" value="Genomic_DNA"/>
</dbReference>
<dbReference type="AlphaFoldDB" id="A0AAE6Q915"/>
<name>A0AAE6Q915_EHRRU</name>
<reference evidence="1 2" key="1">
    <citation type="submission" date="2018-10" db="EMBL/GenBank/DDBJ databases">
        <title>Propagation and draft genome sequences of three atypical Erhlichia ruminantium isolates.</title>
        <authorList>
            <person name="Liebenberg J."/>
            <person name="Steyn H."/>
            <person name="Josemans A."/>
            <person name="Zweygarth E."/>
        </authorList>
    </citation>
    <scope>NUCLEOTIDE SEQUENCE [LARGE SCALE GENOMIC DNA]</scope>
    <source>
        <strain evidence="1 2">Omatjenne</strain>
    </source>
</reference>
<organism evidence="1 2">
    <name type="scientific">Ehrlichia ruminantium</name>
    <name type="common">heartwater rickettsia</name>
    <name type="synonym">Cowdria ruminantium</name>
    <dbReference type="NCBI Taxonomy" id="779"/>
    <lineage>
        <taxon>Bacteria</taxon>
        <taxon>Pseudomonadati</taxon>
        <taxon>Pseudomonadota</taxon>
        <taxon>Alphaproteobacteria</taxon>
        <taxon>Rickettsiales</taxon>
        <taxon>Anaplasmataceae</taxon>
        <taxon>Ehrlichia</taxon>
    </lineage>
</organism>
<proteinExistence type="predicted"/>
<keyword evidence="2" id="KW-1185">Reference proteome</keyword>